<feature type="compositionally biased region" description="Pro residues" evidence="1">
    <location>
        <begin position="97"/>
        <end position="106"/>
    </location>
</feature>
<dbReference type="EMBL" id="NMUH01000518">
    <property type="protein sequence ID" value="MQL80640.1"/>
    <property type="molecule type" value="Genomic_DNA"/>
</dbReference>
<gene>
    <name evidence="2" type="ORF">Taro_013078</name>
</gene>
<evidence type="ECO:0000313" key="3">
    <source>
        <dbReference type="Proteomes" id="UP000652761"/>
    </source>
</evidence>
<name>A0A843UFF7_COLES</name>
<reference evidence="2" key="1">
    <citation type="submission" date="2017-07" db="EMBL/GenBank/DDBJ databases">
        <title>Taro Niue Genome Assembly and Annotation.</title>
        <authorList>
            <person name="Atibalentja N."/>
            <person name="Keating K."/>
            <person name="Fields C.J."/>
        </authorList>
    </citation>
    <scope>NUCLEOTIDE SEQUENCE</scope>
    <source>
        <strain evidence="2">Niue_2</strain>
        <tissue evidence="2">Leaf</tissue>
    </source>
</reference>
<evidence type="ECO:0000256" key="1">
    <source>
        <dbReference type="SAM" id="MobiDB-lite"/>
    </source>
</evidence>
<feature type="region of interest" description="Disordered" evidence="1">
    <location>
        <begin position="189"/>
        <end position="224"/>
    </location>
</feature>
<accession>A0A843UFF7</accession>
<feature type="region of interest" description="Disordered" evidence="1">
    <location>
        <begin position="96"/>
        <end position="132"/>
    </location>
</feature>
<proteinExistence type="predicted"/>
<keyword evidence="3" id="KW-1185">Reference proteome</keyword>
<sequence>MAASPSSGDASPSAPRMSFADALCKKTKRAHTVAAPIPPSRLPFAAHTAAPPQPSMEASAGGHMICLPMQYKVKNYLGEELEDYDLVAAHRDCVGPFVPPAPPPPKSRIRTRRRVGQSSPQRQGQSKRRNNSGSCRFCRVAAHVRHGCAPSGGATGRLERRNEINEEREGTIGRPPCFLHPHLRGHFPAGPSPDTLALAGAPPSPPLSSLNPPHLPAPLSDDRDGAPSGVAALLRILIRACMGGFLLVTTRQEIPCLRTT</sequence>
<comment type="caution">
    <text evidence="2">The sequence shown here is derived from an EMBL/GenBank/DDBJ whole genome shotgun (WGS) entry which is preliminary data.</text>
</comment>
<protein>
    <submittedName>
        <fullName evidence="2">Uncharacterized protein</fullName>
    </submittedName>
</protein>
<feature type="compositionally biased region" description="Low complexity" evidence="1">
    <location>
        <begin position="196"/>
        <end position="212"/>
    </location>
</feature>
<dbReference type="Proteomes" id="UP000652761">
    <property type="component" value="Unassembled WGS sequence"/>
</dbReference>
<evidence type="ECO:0000313" key="2">
    <source>
        <dbReference type="EMBL" id="MQL80640.1"/>
    </source>
</evidence>
<organism evidence="2 3">
    <name type="scientific">Colocasia esculenta</name>
    <name type="common">Wild taro</name>
    <name type="synonym">Arum esculentum</name>
    <dbReference type="NCBI Taxonomy" id="4460"/>
    <lineage>
        <taxon>Eukaryota</taxon>
        <taxon>Viridiplantae</taxon>
        <taxon>Streptophyta</taxon>
        <taxon>Embryophyta</taxon>
        <taxon>Tracheophyta</taxon>
        <taxon>Spermatophyta</taxon>
        <taxon>Magnoliopsida</taxon>
        <taxon>Liliopsida</taxon>
        <taxon>Araceae</taxon>
        <taxon>Aroideae</taxon>
        <taxon>Colocasieae</taxon>
        <taxon>Colocasia</taxon>
    </lineage>
</organism>
<dbReference type="AlphaFoldDB" id="A0A843UFF7"/>